<dbReference type="InterPro" id="IPR017441">
    <property type="entry name" value="Protein_kinase_ATP_BS"/>
</dbReference>
<dbReference type="PROSITE" id="PS50011">
    <property type="entry name" value="PROTEIN_KINASE_DOM"/>
    <property type="match status" value="1"/>
</dbReference>
<dbReference type="Proteomes" id="UP000076078">
    <property type="component" value="Unassembled WGS sequence"/>
</dbReference>
<protein>
    <recommendedName>
        <fullName evidence="1">non-specific serine/threonine protein kinase</fullName>
        <ecNumber evidence="1">2.7.11.1</ecNumber>
    </recommendedName>
</protein>
<evidence type="ECO:0000256" key="1">
    <source>
        <dbReference type="ARBA" id="ARBA00012513"/>
    </source>
</evidence>
<keyword evidence="12" id="KW-0472">Membrane</keyword>
<evidence type="ECO:0000256" key="3">
    <source>
        <dbReference type="ARBA" id="ARBA00022679"/>
    </source>
</evidence>
<dbReference type="PANTHER" id="PTHR11042:SF138">
    <property type="entry name" value="SERINE_THREONINE-PROTEIN KINASE IKS1-RELATED"/>
    <property type="match status" value="1"/>
</dbReference>
<feature type="domain" description="Protein kinase" evidence="13">
    <location>
        <begin position="184"/>
        <end position="485"/>
    </location>
</feature>
<dbReference type="InParanoid" id="A0A151ZHG9"/>
<dbReference type="AlphaFoldDB" id="A0A151ZHG9"/>
<keyword evidence="12" id="KW-1133">Transmembrane helix</keyword>
<proteinExistence type="inferred from homology"/>
<sequence length="726" mass="83449">MNPNNQQLTLYHDNLEVILHNEDLEKLVLYDPQHRDIIVKESNQEFISKNYKSLTDSYTGVPSYPYNNEPNQASNILSITNQQKHQQQYCSLCLRKFETSINNTDDIIDEDDDQSNNNNHHQPYTSNRRLSTSYISNNYFLLLDESTKKSTTPNQIPTNTNANVNSSDPFSNEYLNIGYYKKFFVESLKIGSGGFGAVFLCKHLINGIDLGEFAIKKVPIGENLPWLYRVLKEVKALETLQKHVNIINYKHSWLEYDQPADFGPKVPCLYILMEYANAGNLSDYIASRGGILTDNEIWSFFIDLCHGIGYLHHSNIVHKDLKPQNILLHQSYDSISDRQVTHLMISDFGTCDTVINGVSSGVTKRTGNTGTMEYIAPELLKKNEKGELYAEYNQKCDIWSLGVLLYQMTFGTLPYRYSGNPMVENDPNRNIAFLIDEISQFQDSTFVFPNQPHRSKELKEIISVLLRSDPHKRPSISQILSNQFIQSKTKQFTINPIQIHIKSKKSTASATTSQSDTTASSVKKRRSSLIRRSKEDVLEQEVKVEVEIDDVIYDQDITNNNNNNNTNNNNGNSTLSTIQQSQRHIHHSTTTTSTTRMNGYRALLPPPSHPKTLWQQTKIQCYQLWKSHFLLKLLYCLLTMVQVLICRSVPLLLYPTLFYSLVPLLMIDDISTENPNNKRSLVYLIHFIRFSWFMIIGYLHDTTSLDMIINTIIFLTSCLILLFHNK</sequence>
<feature type="region of interest" description="Disordered" evidence="11">
    <location>
        <begin position="105"/>
        <end position="128"/>
    </location>
</feature>
<gene>
    <name evidence="14" type="ORF">DLAC_06042</name>
</gene>
<dbReference type="SMART" id="SM00220">
    <property type="entry name" value="S_TKc"/>
    <property type="match status" value="1"/>
</dbReference>
<evidence type="ECO:0000259" key="13">
    <source>
        <dbReference type="PROSITE" id="PS50011"/>
    </source>
</evidence>
<evidence type="ECO:0000256" key="4">
    <source>
        <dbReference type="ARBA" id="ARBA00022741"/>
    </source>
</evidence>
<evidence type="ECO:0000313" key="15">
    <source>
        <dbReference type="Proteomes" id="UP000076078"/>
    </source>
</evidence>
<feature type="transmembrane region" description="Helical" evidence="12">
    <location>
        <begin position="651"/>
        <end position="668"/>
    </location>
</feature>
<feature type="region of interest" description="Disordered" evidence="11">
    <location>
        <begin position="503"/>
        <end position="534"/>
    </location>
</feature>
<feature type="region of interest" description="Disordered" evidence="11">
    <location>
        <begin position="556"/>
        <end position="579"/>
    </location>
</feature>
<dbReference type="EC" id="2.7.11.1" evidence="1"/>
<dbReference type="GO" id="GO:0005634">
    <property type="term" value="C:nucleus"/>
    <property type="evidence" value="ECO:0007669"/>
    <property type="project" value="TreeGrafter"/>
</dbReference>
<keyword evidence="4 10" id="KW-0547">Nucleotide-binding</keyword>
<dbReference type="InterPro" id="IPR000719">
    <property type="entry name" value="Prot_kinase_dom"/>
</dbReference>
<evidence type="ECO:0000256" key="11">
    <source>
        <dbReference type="SAM" id="MobiDB-lite"/>
    </source>
</evidence>
<dbReference type="InterPro" id="IPR008271">
    <property type="entry name" value="Ser/Thr_kinase_AS"/>
</dbReference>
<dbReference type="GO" id="GO:0005737">
    <property type="term" value="C:cytoplasm"/>
    <property type="evidence" value="ECO:0007669"/>
    <property type="project" value="TreeGrafter"/>
</dbReference>
<dbReference type="Pfam" id="PF00069">
    <property type="entry name" value="Pkinase"/>
    <property type="match status" value="1"/>
</dbReference>
<dbReference type="SUPFAM" id="SSF56112">
    <property type="entry name" value="Protein kinase-like (PK-like)"/>
    <property type="match status" value="1"/>
</dbReference>
<evidence type="ECO:0000256" key="12">
    <source>
        <dbReference type="SAM" id="Phobius"/>
    </source>
</evidence>
<dbReference type="InterPro" id="IPR011009">
    <property type="entry name" value="Kinase-like_dom_sf"/>
</dbReference>
<dbReference type="STRING" id="361077.A0A151ZHG9"/>
<dbReference type="EMBL" id="LODT01000028">
    <property type="protein sequence ID" value="KYQ93367.1"/>
    <property type="molecule type" value="Genomic_DNA"/>
</dbReference>
<feature type="compositionally biased region" description="Basic residues" evidence="11">
    <location>
        <begin position="522"/>
        <end position="531"/>
    </location>
</feature>
<comment type="caution">
    <text evidence="14">The sequence shown here is derived from an EMBL/GenBank/DDBJ whole genome shotgun (WGS) entry which is preliminary data.</text>
</comment>
<evidence type="ECO:0000256" key="6">
    <source>
        <dbReference type="ARBA" id="ARBA00022840"/>
    </source>
</evidence>
<feature type="transmembrane region" description="Helical" evidence="12">
    <location>
        <begin position="680"/>
        <end position="699"/>
    </location>
</feature>
<dbReference type="GO" id="GO:0005524">
    <property type="term" value="F:ATP binding"/>
    <property type="evidence" value="ECO:0007669"/>
    <property type="project" value="UniProtKB-UniRule"/>
</dbReference>
<keyword evidence="12" id="KW-0812">Transmembrane</keyword>
<feature type="compositionally biased region" description="Low complexity" evidence="11">
    <location>
        <begin position="506"/>
        <end position="521"/>
    </location>
</feature>
<evidence type="ECO:0000313" key="14">
    <source>
        <dbReference type="EMBL" id="KYQ93367.1"/>
    </source>
</evidence>
<keyword evidence="3" id="KW-0808">Transferase</keyword>
<name>A0A151ZHG9_TIELA</name>
<keyword evidence="6 10" id="KW-0067">ATP-binding</keyword>
<dbReference type="FunCoup" id="A0A151ZHG9">
    <property type="interactions" value="738"/>
</dbReference>
<dbReference type="PANTHER" id="PTHR11042">
    <property type="entry name" value="EUKARYOTIC TRANSLATION INITIATION FACTOR 2-ALPHA KINASE EIF2-ALPHA KINASE -RELATED"/>
    <property type="match status" value="1"/>
</dbReference>
<evidence type="ECO:0000256" key="8">
    <source>
        <dbReference type="ARBA" id="ARBA00047899"/>
    </source>
</evidence>
<dbReference type="GO" id="GO:0004674">
    <property type="term" value="F:protein serine/threonine kinase activity"/>
    <property type="evidence" value="ECO:0007669"/>
    <property type="project" value="UniProtKB-KW"/>
</dbReference>
<keyword evidence="15" id="KW-1185">Reference proteome</keyword>
<accession>A0A151ZHG9</accession>
<evidence type="ECO:0000256" key="9">
    <source>
        <dbReference type="ARBA" id="ARBA00048679"/>
    </source>
</evidence>
<dbReference type="Gene3D" id="1.10.510.10">
    <property type="entry name" value="Transferase(Phosphotransferase) domain 1"/>
    <property type="match status" value="1"/>
</dbReference>
<dbReference type="FunFam" id="3.30.200.20:FF:000306">
    <property type="entry name" value="IKS protein kinase"/>
    <property type="match status" value="1"/>
</dbReference>
<organism evidence="14 15">
    <name type="scientific">Tieghemostelium lacteum</name>
    <name type="common">Slime mold</name>
    <name type="synonym">Dictyostelium lacteum</name>
    <dbReference type="NCBI Taxonomy" id="361077"/>
    <lineage>
        <taxon>Eukaryota</taxon>
        <taxon>Amoebozoa</taxon>
        <taxon>Evosea</taxon>
        <taxon>Eumycetozoa</taxon>
        <taxon>Dictyostelia</taxon>
        <taxon>Dictyosteliales</taxon>
        <taxon>Raperosteliaceae</taxon>
        <taxon>Tieghemostelium</taxon>
    </lineage>
</organism>
<feature type="transmembrane region" description="Helical" evidence="12">
    <location>
        <begin position="705"/>
        <end position="723"/>
    </location>
</feature>
<evidence type="ECO:0000256" key="10">
    <source>
        <dbReference type="PROSITE-ProRule" id="PRU10141"/>
    </source>
</evidence>
<dbReference type="PROSITE" id="PS00107">
    <property type="entry name" value="PROTEIN_KINASE_ATP"/>
    <property type="match status" value="1"/>
</dbReference>
<comment type="catalytic activity">
    <reaction evidence="8">
        <text>L-threonyl-[protein] + ATP = O-phospho-L-threonyl-[protein] + ADP + H(+)</text>
        <dbReference type="Rhea" id="RHEA:46608"/>
        <dbReference type="Rhea" id="RHEA-COMP:11060"/>
        <dbReference type="Rhea" id="RHEA-COMP:11605"/>
        <dbReference type="ChEBI" id="CHEBI:15378"/>
        <dbReference type="ChEBI" id="CHEBI:30013"/>
        <dbReference type="ChEBI" id="CHEBI:30616"/>
        <dbReference type="ChEBI" id="CHEBI:61977"/>
        <dbReference type="ChEBI" id="CHEBI:456216"/>
        <dbReference type="EC" id="2.7.11.1"/>
    </reaction>
</comment>
<keyword evidence="5" id="KW-0418">Kinase</keyword>
<comment type="catalytic activity">
    <reaction evidence="9">
        <text>L-seryl-[protein] + ATP = O-phospho-L-seryl-[protein] + ADP + H(+)</text>
        <dbReference type="Rhea" id="RHEA:17989"/>
        <dbReference type="Rhea" id="RHEA-COMP:9863"/>
        <dbReference type="Rhea" id="RHEA-COMP:11604"/>
        <dbReference type="ChEBI" id="CHEBI:15378"/>
        <dbReference type="ChEBI" id="CHEBI:29999"/>
        <dbReference type="ChEBI" id="CHEBI:30616"/>
        <dbReference type="ChEBI" id="CHEBI:83421"/>
        <dbReference type="ChEBI" id="CHEBI:456216"/>
        <dbReference type="EC" id="2.7.11.1"/>
    </reaction>
</comment>
<dbReference type="Gene3D" id="3.30.200.20">
    <property type="entry name" value="Phosphorylase Kinase, domain 1"/>
    <property type="match status" value="1"/>
</dbReference>
<dbReference type="OMA" id="CKYNDAS"/>
<reference evidence="14 15" key="1">
    <citation type="submission" date="2015-12" db="EMBL/GenBank/DDBJ databases">
        <title>Dictyostelia acquired genes for synthesis and detection of signals that induce cell-type specialization by lateral gene transfer from prokaryotes.</title>
        <authorList>
            <person name="Gloeckner G."/>
            <person name="Schaap P."/>
        </authorList>
    </citation>
    <scope>NUCLEOTIDE SEQUENCE [LARGE SCALE GENOMIC DNA]</scope>
    <source>
        <strain evidence="14 15">TK</strain>
    </source>
</reference>
<dbReference type="OrthoDB" id="1405469at2759"/>
<evidence type="ECO:0000256" key="7">
    <source>
        <dbReference type="ARBA" id="ARBA00037982"/>
    </source>
</evidence>
<evidence type="ECO:0000256" key="5">
    <source>
        <dbReference type="ARBA" id="ARBA00022777"/>
    </source>
</evidence>
<keyword evidence="2" id="KW-0723">Serine/threonine-protein kinase</keyword>
<evidence type="ECO:0000256" key="2">
    <source>
        <dbReference type="ARBA" id="ARBA00022527"/>
    </source>
</evidence>
<dbReference type="PROSITE" id="PS00108">
    <property type="entry name" value="PROTEIN_KINASE_ST"/>
    <property type="match status" value="1"/>
</dbReference>
<comment type="similarity">
    <text evidence="7">Belongs to the protein kinase superfamily. Ser/Thr protein kinase family. GCN2 subfamily.</text>
</comment>
<dbReference type="InterPro" id="IPR050339">
    <property type="entry name" value="CC_SR_Kinase"/>
</dbReference>
<feature type="binding site" evidence="10">
    <location>
        <position position="217"/>
    </location>
    <ligand>
        <name>ATP</name>
        <dbReference type="ChEBI" id="CHEBI:30616"/>
    </ligand>
</feature>